<evidence type="ECO:0000256" key="2">
    <source>
        <dbReference type="PROSITE-ProRule" id="PRU00335"/>
    </source>
</evidence>
<dbReference type="Pfam" id="PF00440">
    <property type="entry name" value="TetR_N"/>
    <property type="match status" value="1"/>
</dbReference>
<dbReference type="EMBL" id="JAFREM010000002">
    <property type="protein sequence ID" value="MBO1304760.1"/>
    <property type="molecule type" value="Genomic_DNA"/>
</dbReference>
<protein>
    <submittedName>
        <fullName evidence="4">TetR family transcriptional regulator</fullName>
    </submittedName>
</protein>
<evidence type="ECO:0000313" key="4">
    <source>
        <dbReference type="EMBL" id="MBO1304760.1"/>
    </source>
</evidence>
<gene>
    <name evidence="4" type="ORF">JZO70_01200</name>
</gene>
<comment type="caution">
    <text evidence="4">The sequence shown here is derived from an EMBL/GenBank/DDBJ whole genome shotgun (WGS) entry which is preliminary data.</text>
</comment>
<sequence>MPKETFYHLAEDKKQRIMDAAKKEFSRVPLGDASIARIIKDAEIPRGSFYQYFEDKEDLYFYYFQSMRRNFQQELNLAIEQANGDLFEGFEFYFSKMVREVLQGTNAAFYKNLFISMDYRSFHKVAPHFGKRPQAPCPPDQQHKEDLQEFYDRVDLSLLKVADQKELQLLVKMLMHTVFSTIAEGYRHMQENDDHSIDEVMAEFTLKLNWLKNGATKSR</sequence>
<evidence type="ECO:0000313" key="5">
    <source>
        <dbReference type="Proteomes" id="UP000664601"/>
    </source>
</evidence>
<accession>A0ABS3L5B1</accession>
<feature type="DNA-binding region" description="H-T-H motif" evidence="2">
    <location>
        <begin position="34"/>
        <end position="53"/>
    </location>
</feature>
<proteinExistence type="predicted"/>
<reference evidence="4 5" key="1">
    <citation type="submission" date="2021-03" db="EMBL/GenBank/DDBJ databases">
        <title>Enterococcal diversity collection.</title>
        <authorList>
            <person name="Gilmore M.S."/>
            <person name="Schwartzman J."/>
            <person name="Van Tyne D."/>
            <person name="Martin M."/>
            <person name="Earl A.M."/>
            <person name="Manson A.L."/>
            <person name="Straub T."/>
            <person name="Salamzade R."/>
            <person name="Saavedra J."/>
            <person name="Lebreton F."/>
            <person name="Prichula J."/>
            <person name="Schaufler K."/>
            <person name="Gaca A."/>
            <person name="Sgardioli B."/>
            <person name="Wagenaar J."/>
            <person name="Strong T."/>
        </authorList>
    </citation>
    <scope>NUCLEOTIDE SEQUENCE [LARGE SCALE GENOMIC DNA]</scope>
    <source>
        <strain evidence="4 5">669A</strain>
    </source>
</reference>
<dbReference type="Proteomes" id="UP000664601">
    <property type="component" value="Unassembled WGS sequence"/>
</dbReference>
<evidence type="ECO:0000256" key="1">
    <source>
        <dbReference type="ARBA" id="ARBA00023125"/>
    </source>
</evidence>
<dbReference type="Gene3D" id="1.10.357.10">
    <property type="entry name" value="Tetracycline Repressor, domain 2"/>
    <property type="match status" value="1"/>
</dbReference>
<dbReference type="InterPro" id="IPR009057">
    <property type="entry name" value="Homeodomain-like_sf"/>
</dbReference>
<evidence type="ECO:0000259" key="3">
    <source>
        <dbReference type="PROSITE" id="PS50977"/>
    </source>
</evidence>
<organism evidence="4 5">
    <name type="scientific">Candidatus Enterococcus moelleringii</name>
    <dbReference type="NCBI Taxonomy" id="2815325"/>
    <lineage>
        <taxon>Bacteria</taxon>
        <taxon>Bacillati</taxon>
        <taxon>Bacillota</taxon>
        <taxon>Bacilli</taxon>
        <taxon>Lactobacillales</taxon>
        <taxon>Enterococcaceae</taxon>
        <taxon>Enterococcus</taxon>
    </lineage>
</organism>
<feature type="domain" description="HTH tetR-type" evidence="3">
    <location>
        <begin position="11"/>
        <end position="71"/>
    </location>
</feature>
<dbReference type="PANTHER" id="PTHR43479:SF11">
    <property type="entry name" value="ACREF_ENVCD OPERON REPRESSOR-RELATED"/>
    <property type="match status" value="1"/>
</dbReference>
<dbReference type="PANTHER" id="PTHR43479">
    <property type="entry name" value="ACREF/ENVCD OPERON REPRESSOR-RELATED"/>
    <property type="match status" value="1"/>
</dbReference>
<keyword evidence="5" id="KW-1185">Reference proteome</keyword>
<dbReference type="SUPFAM" id="SSF46689">
    <property type="entry name" value="Homeodomain-like"/>
    <property type="match status" value="1"/>
</dbReference>
<dbReference type="InterPro" id="IPR050624">
    <property type="entry name" value="HTH-type_Tx_Regulator"/>
</dbReference>
<dbReference type="PROSITE" id="PS50977">
    <property type="entry name" value="HTH_TETR_2"/>
    <property type="match status" value="1"/>
</dbReference>
<name>A0ABS3L5B1_9ENTE</name>
<dbReference type="Pfam" id="PF17924">
    <property type="entry name" value="TetR_C_19"/>
    <property type="match status" value="1"/>
</dbReference>
<dbReference type="InterPro" id="IPR001647">
    <property type="entry name" value="HTH_TetR"/>
</dbReference>
<keyword evidence="1 2" id="KW-0238">DNA-binding</keyword>
<dbReference type="RefSeq" id="WP_207671698.1">
    <property type="nucleotide sequence ID" value="NZ_JAFREM010000002.1"/>
</dbReference>